<gene>
    <name evidence="2" type="ORF">X797_008270</name>
</gene>
<dbReference type="Proteomes" id="UP000030151">
    <property type="component" value="Unassembled WGS sequence"/>
</dbReference>
<feature type="compositionally biased region" description="Basic and acidic residues" evidence="1">
    <location>
        <begin position="1"/>
        <end position="18"/>
    </location>
</feature>
<name>A0A014PN62_9HYPO</name>
<feature type="region of interest" description="Disordered" evidence="1">
    <location>
        <begin position="1"/>
        <end position="25"/>
    </location>
</feature>
<evidence type="ECO:0000313" key="2">
    <source>
        <dbReference type="EMBL" id="EXU98556.1"/>
    </source>
</evidence>
<proteinExistence type="predicted"/>
<evidence type="ECO:0000313" key="3">
    <source>
        <dbReference type="Proteomes" id="UP000030151"/>
    </source>
</evidence>
<dbReference type="HOGENOM" id="CLU_2386650_0_0_1"/>
<evidence type="ECO:0000256" key="1">
    <source>
        <dbReference type="SAM" id="MobiDB-lite"/>
    </source>
</evidence>
<dbReference type="EMBL" id="JELW01000025">
    <property type="protein sequence ID" value="EXU98556.1"/>
    <property type="molecule type" value="Genomic_DNA"/>
</dbReference>
<dbReference type="AlphaFoldDB" id="A0A014PN62"/>
<organism evidence="2 3">
    <name type="scientific">Metarhizium robertsii</name>
    <dbReference type="NCBI Taxonomy" id="568076"/>
    <lineage>
        <taxon>Eukaryota</taxon>
        <taxon>Fungi</taxon>
        <taxon>Dikarya</taxon>
        <taxon>Ascomycota</taxon>
        <taxon>Pezizomycotina</taxon>
        <taxon>Sordariomycetes</taxon>
        <taxon>Hypocreomycetidae</taxon>
        <taxon>Hypocreales</taxon>
        <taxon>Clavicipitaceae</taxon>
        <taxon>Metarhizium</taxon>
    </lineage>
</organism>
<accession>A0A014PN62</accession>
<comment type="caution">
    <text evidence="2">The sequence shown here is derived from an EMBL/GenBank/DDBJ whole genome shotgun (WGS) entry which is preliminary data.</text>
</comment>
<reference evidence="2 3" key="1">
    <citation type="submission" date="2014-02" db="EMBL/GenBank/DDBJ databases">
        <title>The genome sequence of the entomopathogenic fungus Metarhizium robertsii ARSEF 2575.</title>
        <authorList>
            <person name="Giuliano Garisto Donzelli B."/>
            <person name="Roe B.A."/>
            <person name="Macmil S.L."/>
            <person name="Krasnoff S.B."/>
            <person name="Gibson D.M."/>
        </authorList>
    </citation>
    <scope>NUCLEOTIDE SEQUENCE [LARGE SCALE GENOMIC DNA]</scope>
    <source>
        <strain evidence="2 3">ARSEF 2575</strain>
    </source>
</reference>
<protein>
    <submittedName>
        <fullName evidence="2">Uncharacterized protein</fullName>
    </submittedName>
</protein>
<sequence>MDETHSRGIRGERLKRLESPTSEKNNDAVCEIRLNGNLLVTQARIPLLSRGCQAKAGCHIHRHSTTLGLSHLPLRCARNRPRPEVARVQQGDGY</sequence>